<evidence type="ECO:0000313" key="9">
    <source>
        <dbReference type="EMBL" id="PPK81118.1"/>
    </source>
</evidence>
<keyword evidence="3 6" id="KW-0119">Carbohydrate metabolism</keyword>
<dbReference type="GO" id="GO:0031176">
    <property type="term" value="F:endo-1,4-beta-xylanase activity"/>
    <property type="evidence" value="ECO:0007669"/>
    <property type="project" value="UniProtKB-EC"/>
</dbReference>
<keyword evidence="4 6" id="KW-0326">Glycosidase</keyword>
<dbReference type="PROSITE" id="PS51760">
    <property type="entry name" value="GH10_2"/>
    <property type="match status" value="1"/>
</dbReference>
<reference evidence="9 10" key="1">
    <citation type="submission" date="2018-02" db="EMBL/GenBank/DDBJ databases">
        <title>Genomic Encyclopedia of Archaeal and Bacterial Type Strains, Phase II (KMG-II): from individual species to whole genera.</title>
        <authorList>
            <person name="Goeker M."/>
        </authorList>
    </citation>
    <scope>NUCLEOTIDE SEQUENCE [LARGE SCALE GENOMIC DNA]</scope>
    <source>
        <strain evidence="9 10">DSM 3808</strain>
    </source>
</reference>
<keyword evidence="7" id="KW-0732">Signal</keyword>
<dbReference type="PRINTS" id="PR00134">
    <property type="entry name" value="GLHYDRLASE10"/>
</dbReference>
<dbReference type="OrthoDB" id="9809277at2"/>
<dbReference type="RefSeq" id="WP_104437091.1">
    <property type="nucleotide sequence ID" value="NZ_PTJA01000005.1"/>
</dbReference>
<keyword evidence="2 6" id="KW-0378">Hydrolase</keyword>
<evidence type="ECO:0000259" key="8">
    <source>
        <dbReference type="PROSITE" id="PS51760"/>
    </source>
</evidence>
<comment type="similarity">
    <text evidence="1 6">Belongs to the glycosyl hydrolase 10 (cellulase F) family.</text>
</comment>
<dbReference type="Proteomes" id="UP000237749">
    <property type="component" value="Unassembled WGS sequence"/>
</dbReference>
<evidence type="ECO:0000256" key="6">
    <source>
        <dbReference type="RuleBase" id="RU361174"/>
    </source>
</evidence>
<dbReference type="PANTHER" id="PTHR31490">
    <property type="entry name" value="GLYCOSYL HYDROLASE"/>
    <property type="match status" value="1"/>
</dbReference>
<name>A0A2S6HTX8_9FIRM</name>
<dbReference type="Gene3D" id="3.20.20.80">
    <property type="entry name" value="Glycosidases"/>
    <property type="match status" value="1"/>
</dbReference>
<dbReference type="GO" id="GO:0045493">
    <property type="term" value="P:xylan catabolic process"/>
    <property type="evidence" value="ECO:0007669"/>
    <property type="project" value="UniProtKB-KW"/>
</dbReference>
<feature type="domain" description="GH10" evidence="8">
    <location>
        <begin position="46"/>
        <end position="379"/>
    </location>
</feature>
<dbReference type="InterPro" id="IPR017853">
    <property type="entry name" value="GH"/>
</dbReference>
<organism evidence="9 10">
    <name type="scientific">Lacrimispora xylanisolvens</name>
    <dbReference type="NCBI Taxonomy" id="384636"/>
    <lineage>
        <taxon>Bacteria</taxon>
        <taxon>Bacillati</taxon>
        <taxon>Bacillota</taxon>
        <taxon>Clostridia</taxon>
        <taxon>Lachnospirales</taxon>
        <taxon>Lachnospiraceae</taxon>
        <taxon>Lacrimispora</taxon>
    </lineage>
</organism>
<comment type="catalytic activity">
    <reaction evidence="6">
        <text>Endohydrolysis of (1-&gt;4)-beta-D-xylosidic linkages in xylans.</text>
        <dbReference type="EC" id="3.2.1.8"/>
    </reaction>
</comment>
<dbReference type="EMBL" id="PTJA01000005">
    <property type="protein sequence ID" value="PPK81118.1"/>
    <property type="molecule type" value="Genomic_DNA"/>
</dbReference>
<feature type="chain" id="PRO_5015466585" description="Beta-xylanase" evidence="7">
    <location>
        <begin position="32"/>
        <end position="386"/>
    </location>
</feature>
<evidence type="ECO:0000256" key="7">
    <source>
        <dbReference type="SAM" id="SignalP"/>
    </source>
</evidence>
<dbReference type="PANTHER" id="PTHR31490:SF90">
    <property type="entry name" value="ENDO-1,4-BETA-XYLANASE A"/>
    <property type="match status" value="1"/>
</dbReference>
<dbReference type="AlphaFoldDB" id="A0A2S6HTX8"/>
<keyword evidence="10" id="KW-1185">Reference proteome</keyword>
<dbReference type="SMART" id="SM00633">
    <property type="entry name" value="Glyco_10"/>
    <property type="match status" value="1"/>
</dbReference>
<evidence type="ECO:0000256" key="5">
    <source>
        <dbReference type="ARBA" id="ARBA00023326"/>
    </source>
</evidence>
<gene>
    <name evidence="9" type="ORF">BXY41_105340</name>
</gene>
<sequence length="386" mass="43504">MKRTFTKRLLTVISAIALTASSLGVTQAATADQTLLNTYGTKFQRSGTCVTLAQLQNASTLNLIKQRYNSITLENEMKPDALLGGSPNLISVAEAKSLGYYIPSNYTEATVPRINFNTVDKVLKICYENGLGVRAHTLVWHGQTPTWLFRSGYNAGANYVDQNTMNARMEFYIKTVMNHVYLSEYGSVVYAWDVVNEYLHSPANSDWVRIYGGVSTSPQFVKSAFRYANETLSYFKLTDKVSLFYNDYNEYMEADNIVKLIQFINAEKKLCNGVGGQSHLESTFPSASYFKQAYTKFKNAGLEIQITEFDAGAKSESEQAAYVYDVMKAVCEVKKEGGNITGFTWWGMSDDISWRKDKSPLLFSNIWTPKASYYRTLDAFTDTFNR</sequence>
<evidence type="ECO:0000256" key="1">
    <source>
        <dbReference type="ARBA" id="ARBA00007495"/>
    </source>
</evidence>
<keyword evidence="9" id="KW-0858">Xylan degradation</keyword>
<comment type="caution">
    <text evidence="9">The sequence shown here is derived from an EMBL/GenBank/DDBJ whole genome shotgun (WGS) entry which is preliminary data.</text>
</comment>
<accession>A0A2S6HTX8</accession>
<dbReference type="SUPFAM" id="SSF51445">
    <property type="entry name" value="(Trans)glycosidases"/>
    <property type="match status" value="1"/>
</dbReference>
<evidence type="ECO:0000256" key="2">
    <source>
        <dbReference type="ARBA" id="ARBA00022801"/>
    </source>
</evidence>
<proteinExistence type="inferred from homology"/>
<evidence type="ECO:0000256" key="3">
    <source>
        <dbReference type="ARBA" id="ARBA00023277"/>
    </source>
</evidence>
<dbReference type="EC" id="3.2.1.8" evidence="6"/>
<evidence type="ECO:0000256" key="4">
    <source>
        <dbReference type="ARBA" id="ARBA00023295"/>
    </source>
</evidence>
<evidence type="ECO:0000313" key="10">
    <source>
        <dbReference type="Proteomes" id="UP000237749"/>
    </source>
</evidence>
<feature type="signal peptide" evidence="7">
    <location>
        <begin position="1"/>
        <end position="31"/>
    </location>
</feature>
<protein>
    <recommendedName>
        <fullName evidence="6">Beta-xylanase</fullName>
        <ecNumber evidence="6">3.2.1.8</ecNumber>
    </recommendedName>
</protein>
<dbReference type="InterPro" id="IPR044846">
    <property type="entry name" value="GH10"/>
</dbReference>
<dbReference type="InterPro" id="IPR001000">
    <property type="entry name" value="GH10_dom"/>
</dbReference>
<keyword evidence="5 6" id="KW-0624">Polysaccharide degradation</keyword>
<dbReference type="Pfam" id="PF00331">
    <property type="entry name" value="Glyco_hydro_10"/>
    <property type="match status" value="1"/>
</dbReference>